<dbReference type="InterPro" id="IPR014031">
    <property type="entry name" value="Ketoacyl_synth_C"/>
</dbReference>
<dbReference type="SMART" id="SM00825">
    <property type="entry name" value="PKS_KS"/>
    <property type="match status" value="1"/>
</dbReference>
<dbReference type="PROSITE" id="PS52004">
    <property type="entry name" value="KS3_2"/>
    <property type="match status" value="1"/>
</dbReference>
<dbReference type="Proteomes" id="UP000242972">
    <property type="component" value="Unassembled WGS sequence"/>
</dbReference>
<dbReference type="EMBL" id="PXYW01000075">
    <property type="protein sequence ID" value="PSR30734.1"/>
    <property type="molecule type" value="Genomic_DNA"/>
</dbReference>
<dbReference type="GO" id="GO:0006633">
    <property type="term" value="P:fatty acid biosynthetic process"/>
    <property type="evidence" value="ECO:0007669"/>
    <property type="project" value="TreeGrafter"/>
</dbReference>
<reference evidence="6 7" key="1">
    <citation type="journal article" date="2014" name="BMC Genomics">
        <title>Comparison of environmental and isolate Sulfobacillus genomes reveals diverse carbon, sulfur, nitrogen, and hydrogen metabolisms.</title>
        <authorList>
            <person name="Justice N.B."/>
            <person name="Norman A."/>
            <person name="Brown C.T."/>
            <person name="Singh A."/>
            <person name="Thomas B.C."/>
            <person name="Banfield J.F."/>
        </authorList>
    </citation>
    <scope>NUCLEOTIDE SEQUENCE [LARGE SCALE GENOMIC DNA]</scope>
    <source>
        <strain evidence="6">AMDSBA4</strain>
    </source>
</reference>
<evidence type="ECO:0000313" key="6">
    <source>
        <dbReference type="EMBL" id="PSR30734.1"/>
    </source>
</evidence>
<sequence length="889" mass="94788">MTDVPTFSPIAIVGQGLILPGAHTPEELWTALSHGRDLLSVPSDNPAHRLRQAGEHARSTGRGGYVRNFADIFDPTGYGVEPGTILQSDVQLQWLLYAARQALHQAGYEMGSLTRTGLIVGNLGFPTRSLIHLCEGVWLSHQSPQRLQAWGLRSAAKPFDSSPAPELRFMSGYVIQQAAHALGLGPVAYAVDAACASSLYAIDAACQALSQHRVDMMVAGGINAADPLILHKGFSILQAMSPSGRSRPFHKDADGMVPAEGAAVVVLKRLKDAISDRNPILGVIRGIGLSNDGAEGGRLHPAQNGQIAAMAQAYRIAQWRPDEVSLVECHATGAPRGDATEISSLSHIFHEAKEPIPIGSIKSNLGHLVTAAGAAGLIKVLLAIAHQMRPKTLHSENPHPLLAGSPVRLIAENEPWAPEKIRRAAVSSFGFGGTNAHLLVEEFQPSYHQSLVRHVSSHPVGDRPPVAVVALGISQPTSSLAEPPDVAQVHIATDGLKMPPNDVRKCSGQQALALQATLAAVDMVGALPTHTGVYMGTESDPDVARHVVRVHASEWTYARTAAIDSDTLREWQNAWAPPMDAAEVMGVLPNMPANLINQLLDCQGPGQTVSSGPASGLTALALGVEALQDFRVDAAIVGAVDCGAEPIHQWAMTKRFPNIHGSPADGAVVLILERLEDAARQGHAVLDVLTTPDLAGAMIEDVDTITWYATAGLRRWLGKSAALNREMQSKSVPDSRLQSSGIAVEIHLPPVRLPSMPAATACETDQVVALPPAVLPAISLPHSDAFHPALPKAEHPGSVAAVFLGAAQAHQQFLRTAYQQHQQFLKTVALLQDHLPDSRITRRATDPSKPAPEPNATKWLPTCIWPNRNGQFGHRFSPVWPLIIPQNGH</sequence>
<comment type="similarity">
    <text evidence="3">Belongs to the thiolase-like superfamily. Beta-ketoacyl-ACP synthases family.</text>
</comment>
<protein>
    <recommendedName>
        <fullName evidence="5">Ketosynthase family 3 (KS3) domain-containing protein</fullName>
    </recommendedName>
</protein>
<dbReference type="InterPro" id="IPR014030">
    <property type="entry name" value="Ketoacyl_synth_N"/>
</dbReference>
<organism evidence="6 7">
    <name type="scientific">Sulfobacillus benefaciens</name>
    <dbReference type="NCBI Taxonomy" id="453960"/>
    <lineage>
        <taxon>Bacteria</taxon>
        <taxon>Bacillati</taxon>
        <taxon>Bacillota</taxon>
        <taxon>Clostridia</taxon>
        <taxon>Eubacteriales</taxon>
        <taxon>Clostridiales Family XVII. Incertae Sedis</taxon>
        <taxon>Sulfobacillus</taxon>
    </lineage>
</organism>
<dbReference type="GO" id="GO:0005737">
    <property type="term" value="C:cytoplasm"/>
    <property type="evidence" value="ECO:0007669"/>
    <property type="project" value="TreeGrafter"/>
</dbReference>
<dbReference type="CDD" id="cd00833">
    <property type="entry name" value="PKS"/>
    <property type="match status" value="1"/>
</dbReference>
<dbReference type="PANTHER" id="PTHR43775">
    <property type="entry name" value="FATTY ACID SYNTHASE"/>
    <property type="match status" value="1"/>
</dbReference>
<comment type="caution">
    <text evidence="6">The sequence shown here is derived from an EMBL/GenBank/DDBJ whole genome shotgun (WGS) entry which is preliminary data.</text>
</comment>
<dbReference type="PANTHER" id="PTHR43775:SF37">
    <property type="entry name" value="SI:DKEY-61P9.11"/>
    <property type="match status" value="1"/>
</dbReference>
<keyword evidence="2" id="KW-0597">Phosphoprotein</keyword>
<feature type="region of interest" description="Disordered" evidence="4">
    <location>
        <begin position="839"/>
        <end position="860"/>
    </location>
</feature>
<keyword evidence="1" id="KW-0596">Phosphopantetheine</keyword>
<accession>A0A2T2X898</accession>
<dbReference type="Gene3D" id="3.40.47.10">
    <property type="match status" value="2"/>
</dbReference>
<dbReference type="Pfam" id="PF02801">
    <property type="entry name" value="Ketoacyl-synt_C"/>
    <property type="match status" value="1"/>
</dbReference>
<evidence type="ECO:0000256" key="4">
    <source>
        <dbReference type="SAM" id="MobiDB-lite"/>
    </source>
</evidence>
<dbReference type="InterPro" id="IPR050091">
    <property type="entry name" value="PKS_NRPS_Biosynth_Enz"/>
</dbReference>
<dbReference type="GO" id="GO:0005886">
    <property type="term" value="C:plasma membrane"/>
    <property type="evidence" value="ECO:0007669"/>
    <property type="project" value="TreeGrafter"/>
</dbReference>
<feature type="domain" description="Ketosynthase family 3 (KS3)" evidence="5">
    <location>
        <begin position="7"/>
        <end position="442"/>
    </location>
</feature>
<evidence type="ECO:0000313" key="7">
    <source>
        <dbReference type="Proteomes" id="UP000242972"/>
    </source>
</evidence>
<evidence type="ECO:0000256" key="1">
    <source>
        <dbReference type="ARBA" id="ARBA00022450"/>
    </source>
</evidence>
<dbReference type="AlphaFoldDB" id="A0A2T2X898"/>
<evidence type="ECO:0000256" key="3">
    <source>
        <dbReference type="RuleBase" id="RU003694"/>
    </source>
</evidence>
<keyword evidence="3" id="KW-0808">Transferase</keyword>
<evidence type="ECO:0000259" key="5">
    <source>
        <dbReference type="PROSITE" id="PS52004"/>
    </source>
</evidence>
<evidence type="ECO:0000256" key="2">
    <source>
        <dbReference type="ARBA" id="ARBA00022553"/>
    </source>
</evidence>
<name>A0A2T2X898_9FIRM</name>
<dbReference type="InterPro" id="IPR020841">
    <property type="entry name" value="PKS_Beta-ketoAc_synthase_dom"/>
</dbReference>
<dbReference type="GO" id="GO:0004312">
    <property type="term" value="F:fatty acid synthase activity"/>
    <property type="evidence" value="ECO:0007669"/>
    <property type="project" value="TreeGrafter"/>
</dbReference>
<proteinExistence type="inferred from homology"/>
<dbReference type="SUPFAM" id="SSF53901">
    <property type="entry name" value="Thiolase-like"/>
    <property type="match status" value="2"/>
</dbReference>
<dbReference type="InterPro" id="IPR016039">
    <property type="entry name" value="Thiolase-like"/>
</dbReference>
<dbReference type="GO" id="GO:0071770">
    <property type="term" value="P:DIM/DIP cell wall layer assembly"/>
    <property type="evidence" value="ECO:0007669"/>
    <property type="project" value="TreeGrafter"/>
</dbReference>
<dbReference type="Pfam" id="PF00109">
    <property type="entry name" value="ketoacyl-synt"/>
    <property type="match status" value="2"/>
</dbReference>
<gene>
    <name evidence="6" type="ORF">C7B46_17620</name>
</gene>